<dbReference type="PANTHER" id="PTHR38785:SF1">
    <property type="entry name" value="HOMOLOG OF VIRK"/>
    <property type="match status" value="1"/>
</dbReference>
<dbReference type="InterPro" id="IPR007488">
    <property type="entry name" value="DUF535"/>
</dbReference>
<proteinExistence type="predicted"/>
<organism evidence="1 2">
    <name type="scientific">Pelotalea chapellei</name>
    <dbReference type="NCBI Taxonomy" id="44671"/>
    <lineage>
        <taxon>Bacteria</taxon>
        <taxon>Pseudomonadati</taxon>
        <taxon>Thermodesulfobacteriota</taxon>
        <taxon>Desulfuromonadia</taxon>
        <taxon>Geobacterales</taxon>
        <taxon>Geobacteraceae</taxon>
        <taxon>Pelotalea</taxon>
    </lineage>
</organism>
<gene>
    <name evidence="1" type="ORF">KJB30_11275</name>
</gene>
<keyword evidence="2" id="KW-1185">Reference proteome</keyword>
<protein>
    <submittedName>
        <fullName evidence="1">DUF535 family protein</fullName>
    </submittedName>
</protein>
<reference evidence="1 2" key="1">
    <citation type="submission" date="2021-05" db="EMBL/GenBank/DDBJ databases">
        <title>The draft genome of Geobacter chapellei DSM 13688.</title>
        <authorList>
            <person name="Xu Z."/>
            <person name="Masuda Y."/>
            <person name="Itoh H."/>
            <person name="Senoo K."/>
        </authorList>
    </citation>
    <scope>NUCLEOTIDE SEQUENCE [LARGE SCALE GENOMIC DNA]</scope>
    <source>
        <strain evidence="1 2">DSM 13688</strain>
    </source>
</reference>
<sequence>MCCIMRHNPRTPFKFVGNYISLSLSCTSRLSMLLHHYRFIDTHYVTAFSSDLLKEQINLWETQRVDDTYTVGLTISDHDLEGDLSLVLKRNMQKVYVLSFTVVPGEIIQGSGHTLFVSRIQGIKNPDIVRTATKALGDVSPPMILLTAARAIAMASGISCLAGVSSATQITVGEEDSPEQGCYFNYDEFWHSKGGLRMDNGLFRLSVAPHSKPDDAITGKHRTRTLRKRRFSDELLEKCREKFELTYLKKAETEAVKTSWSMHVATPLVALVTEALTIC</sequence>
<evidence type="ECO:0000313" key="2">
    <source>
        <dbReference type="Proteomes" id="UP000784128"/>
    </source>
</evidence>
<accession>A0ABS5U9P3</accession>
<name>A0ABS5U9P3_9BACT</name>
<dbReference type="PANTHER" id="PTHR38785">
    <property type="entry name" value="HOMOLOG OF VIRK"/>
    <property type="match status" value="1"/>
</dbReference>
<dbReference type="Proteomes" id="UP000784128">
    <property type="component" value="Unassembled WGS sequence"/>
</dbReference>
<comment type="caution">
    <text evidence="1">The sequence shown here is derived from an EMBL/GenBank/DDBJ whole genome shotgun (WGS) entry which is preliminary data.</text>
</comment>
<dbReference type="Pfam" id="PF04393">
    <property type="entry name" value="DUF535"/>
    <property type="match status" value="1"/>
</dbReference>
<dbReference type="EMBL" id="JAHDYS010000009">
    <property type="protein sequence ID" value="MBT1072370.1"/>
    <property type="molecule type" value="Genomic_DNA"/>
</dbReference>
<dbReference type="PROSITE" id="PS51257">
    <property type="entry name" value="PROKAR_LIPOPROTEIN"/>
    <property type="match status" value="1"/>
</dbReference>
<evidence type="ECO:0000313" key="1">
    <source>
        <dbReference type="EMBL" id="MBT1072370.1"/>
    </source>
</evidence>